<name>A0A1X6NN96_PORUM</name>
<accession>A0A1X6NN96</accession>
<sequence length="264" mass="26396">MLFSRLLTPPAPAVDGPSPRADTQAFFLTPDPLWAQAGWAAAALAAAASAALPRWLPRLSPAAAARAARAVTAAAVGAPALAPLRAAVATRIVAVASYTLRPSARGRVTLTPDGGVGIDPAALSTADDWEAAVAGVVAAVRLLYESPEVAAAAGGPLLPLLPPLSPATVLSLLPGGGGGGGGGGRRCRPRPPRCCRSAVRPPRAPPSTRTCGRLQRPRGTRSARAGWGTGAARPPLLTRSPTGGAGSMASAACGSSICPCRQQW</sequence>
<dbReference type="Gene3D" id="3.30.560.10">
    <property type="entry name" value="Glucose Oxidase, domain 3"/>
    <property type="match status" value="1"/>
</dbReference>
<dbReference type="EMBL" id="KV919384">
    <property type="protein sequence ID" value="OSX69833.1"/>
    <property type="molecule type" value="Genomic_DNA"/>
</dbReference>
<reference evidence="2 3" key="1">
    <citation type="submission" date="2017-03" db="EMBL/GenBank/DDBJ databases">
        <title>WGS assembly of Porphyra umbilicalis.</title>
        <authorList>
            <person name="Brawley S.H."/>
            <person name="Blouin N.A."/>
            <person name="Ficko-Blean E."/>
            <person name="Wheeler G.L."/>
            <person name="Lohr M."/>
            <person name="Goodson H.V."/>
            <person name="Jenkins J.W."/>
            <person name="Blaby-Haas C.E."/>
            <person name="Helliwell K.E."/>
            <person name="Chan C."/>
            <person name="Marriage T."/>
            <person name="Bhattacharya D."/>
            <person name="Klein A.S."/>
            <person name="Badis Y."/>
            <person name="Brodie J."/>
            <person name="Cao Y."/>
            <person name="Collen J."/>
            <person name="Dittami S.M."/>
            <person name="Gachon C.M."/>
            <person name="Green B.R."/>
            <person name="Karpowicz S."/>
            <person name="Kim J.W."/>
            <person name="Kudahl U."/>
            <person name="Lin S."/>
            <person name="Michel G."/>
            <person name="Mittag M."/>
            <person name="Olson B.J."/>
            <person name="Pangilinan J."/>
            <person name="Peng Y."/>
            <person name="Qiu H."/>
            <person name="Shu S."/>
            <person name="Singer J.T."/>
            <person name="Smith A.G."/>
            <person name="Sprecher B.N."/>
            <person name="Wagner V."/>
            <person name="Wang W."/>
            <person name="Wang Z.-Y."/>
            <person name="Yan J."/>
            <person name="Yarish C."/>
            <person name="Zoeuner-Riek S."/>
            <person name="Zhuang Y."/>
            <person name="Zou Y."/>
            <person name="Lindquist E.A."/>
            <person name="Grimwood J."/>
            <person name="Barry K."/>
            <person name="Rokhsar D.S."/>
            <person name="Schmutz J."/>
            <person name="Stiller J.W."/>
            <person name="Grossman A.R."/>
            <person name="Prochnik S.E."/>
        </authorList>
    </citation>
    <scope>NUCLEOTIDE SEQUENCE [LARGE SCALE GENOMIC DNA]</scope>
    <source>
        <strain evidence="2">4086291</strain>
    </source>
</reference>
<protein>
    <submittedName>
        <fullName evidence="2">Uncharacterized protein</fullName>
    </submittedName>
</protein>
<organism evidence="2 3">
    <name type="scientific">Porphyra umbilicalis</name>
    <name type="common">Purple laver</name>
    <name type="synonym">Red alga</name>
    <dbReference type="NCBI Taxonomy" id="2786"/>
    <lineage>
        <taxon>Eukaryota</taxon>
        <taxon>Rhodophyta</taxon>
        <taxon>Bangiophyceae</taxon>
        <taxon>Bangiales</taxon>
        <taxon>Bangiaceae</taxon>
        <taxon>Porphyra</taxon>
    </lineage>
</organism>
<evidence type="ECO:0000313" key="2">
    <source>
        <dbReference type="EMBL" id="OSX69833.1"/>
    </source>
</evidence>
<dbReference type="SUPFAM" id="SSF54373">
    <property type="entry name" value="FAD-linked reductases, C-terminal domain"/>
    <property type="match status" value="1"/>
</dbReference>
<gene>
    <name evidence="2" type="ORF">BU14_1084s0001</name>
</gene>
<dbReference type="AlphaFoldDB" id="A0A1X6NN96"/>
<proteinExistence type="predicted"/>
<evidence type="ECO:0000256" key="1">
    <source>
        <dbReference type="SAM" id="MobiDB-lite"/>
    </source>
</evidence>
<feature type="region of interest" description="Disordered" evidence="1">
    <location>
        <begin position="177"/>
        <end position="236"/>
    </location>
</feature>
<dbReference type="Proteomes" id="UP000218209">
    <property type="component" value="Unassembled WGS sequence"/>
</dbReference>
<keyword evidence="3" id="KW-1185">Reference proteome</keyword>
<evidence type="ECO:0000313" key="3">
    <source>
        <dbReference type="Proteomes" id="UP000218209"/>
    </source>
</evidence>